<protein>
    <submittedName>
        <fullName evidence="2">Uncharacterized protein</fullName>
    </submittedName>
</protein>
<sequence length="151" mass="17727">MSSSRATQRGRSDSFNHHHDDKDYRHRDSGSSRSYRAGGYDRKGAAPESRRAGGPSDDIPRSRSDYVRDRELRSSSRDYHRHHQHEHRRGGSRDDDRPHRDYDRSREGSSMRGDRQGYRRHRSRSRSVKRSRSASHHSEDVEMDEKLVDAL</sequence>
<name>A0A7J6SLV5_PEROL</name>
<dbReference type="AlphaFoldDB" id="A0A7J6SLV5"/>
<feature type="compositionally biased region" description="Basic residues" evidence="1">
    <location>
        <begin position="118"/>
        <end position="135"/>
    </location>
</feature>
<accession>A0A7J6SLV5</accession>
<gene>
    <name evidence="2" type="ORF">FOZ62_025803</name>
</gene>
<feature type="non-terminal residue" evidence="2">
    <location>
        <position position="151"/>
    </location>
</feature>
<proteinExistence type="predicted"/>
<feature type="compositionally biased region" description="Basic and acidic residues" evidence="1">
    <location>
        <begin position="136"/>
        <end position="151"/>
    </location>
</feature>
<organism evidence="2 3">
    <name type="scientific">Perkinsus olseni</name>
    <name type="common">Perkinsus atlanticus</name>
    <dbReference type="NCBI Taxonomy" id="32597"/>
    <lineage>
        <taxon>Eukaryota</taxon>
        <taxon>Sar</taxon>
        <taxon>Alveolata</taxon>
        <taxon>Perkinsozoa</taxon>
        <taxon>Perkinsea</taxon>
        <taxon>Perkinsida</taxon>
        <taxon>Perkinsidae</taxon>
        <taxon>Perkinsus</taxon>
    </lineage>
</organism>
<evidence type="ECO:0000256" key="1">
    <source>
        <dbReference type="SAM" id="MobiDB-lite"/>
    </source>
</evidence>
<feature type="compositionally biased region" description="Basic and acidic residues" evidence="1">
    <location>
        <begin position="58"/>
        <end position="78"/>
    </location>
</feature>
<dbReference type="EMBL" id="JABANM010014142">
    <property type="protein sequence ID" value="KAF4733120.1"/>
    <property type="molecule type" value="Genomic_DNA"/>
</dbReference>
<feature type="compositionally biased region" description="Basic and acidic residues" evidence="1">
    <location>
        <begin position="89"/>
        <end position="117"/>
    </location>
</feature>
<dbReference type="Proteomes" id="UP000574390">
    <property type="component" value="Unassembled WGS sequence"/>
</dbReference>
<feature type="compositionally biased region" description="Basic and acidic residues" evidence="1">
    <location>
        <begin position="10"/>
        <end position="30"/>
    </location>
</feature>
<feature type="compositionally biased region" description="Basic residues" evidence="1">
    <location>
        <begin position="79"/>
        <end position="88"/>
    </location>
</feature>
<evidence type="ECO:0000313" key="3">
    <source>
        <dbReference type="Proteomes" id="UP000574390"/>
    </source>
</evidence>
<comment type="caution">
    <text evidence="2">The sequence shown here is derived from an EMBL/GenBank/DDBJ whole genome shotgun (WGS) entry which is preliminary data.</text>
</comment>
<reference evidence="2 3" key="1">
    <citation type="submission" date="2020-04" db="EMBL/GenBank/DDBJ databases">
        <title>Perkinsus olseni comparative genomics.</title>
        <authorList>
            <person name="Bogema D.R."/>
        </authorList>
    </citation>
    <scope>NUCLEOTIDE SEQUENCE [LARGE SCALE GENOMIC DNA]</scope>
    <source>
        <strain evidence="2">ATCC PRA-205</strain>
    </source>
</reference>
<evidence type="ECO:0000313" key="2">
    <source>
        <dbReference type="EMBL" id="KAF4733120.1"/>
    </source>
</evidence>
<feature type="compositionally biased region" description="Basic and acidic residues" evidence="1">
    <location>
        <begin position="39"/>
        <end position="51"/>
    </location>
</feature>
<feature type="region of interest" description="Disordered" evidence="1">
    <location>
        <begin position="1"/>
        <end position="151"/>
    </location>
</feature>